<reference evidence="1" key="1">
    <citation type="submission" date="2020-05" db="EMBL/GenBank/DDBJ databases">
        <title>Large-scale comparative analyses of tick genomes elucidate their genetic diversity and vector capacities.</title>
        <authorList>
            <person name="Jia N."/>
            <person name="Wang J."/>
            <person name="Shi W."/>
            <person name="Du L."/>
            <person name="Sun Y."/>
            <person name="Zhan W."/>
            <person name="Jiang J."/>
            <person name="Wang Q."/>
            <person name="Zhang B."/>
            <person name="Ji P."/>
            <person name="Sakyi L.B."/>
            <person name="Cui X."/>
            <person name="Yuan T."/>
            <person name="Jiang B."/>
            <person name="Yang W."/>
            <person name="Lam T.T.-Y."/>
            <person name="Chang Q."/>
            <person name="Ding S."/>
            <person name="Wang X."/>
            <person name="Zhu J."/>
            <person name="Ruan X."/>
            <person name="Zhao L."/>
            <person name="Wei J."/>
            <person name="Que T."/>
            <person name="Du C."/>
            <person name="Cheng J."/>
            <person name="Dai P."/>
            <person name="Han X."/>
            <person name="Huang E."/>
            <person name="Gao Y."/>
            <person name="Liu J."/>
            <person name="Shao H."/>
            <person name="Ye R."/>
            <person name="Li L."/>
            <person name="Wei W."/>
            <person name="Wang X."/>
            <person name="Wang C."/>
            <person name="Yang T."/>
            <person name="Huo Q."/>
            <person name="Li W."/>
            <person name="Guo W."/>
            <person name="Chen H."/>
            <person name="Zhou L."/>
            <person name="Ni X."/>
            <person name="Tian J."/>
            <person name="Zhou Y."/>
            <person name="Sheng Y."/>
            <person name="Liu T."/>
            <person name="Pan Y."/>
            <person name="Xia L."/>
            <person name="Li J."/>
            <person name="Zhao F."/>
            <person name="Cao W."/>
        </authorList>
    </citation>
    <scope>NUCLEOTIDE SEQUENCE</scope>
    <source>
        <strain evidence="1">Hyas-2018</strain>
    </source>
</reference>
<proteinExistence type="predicted"/>
<sequence length="1052" mass="114597">MSTSGSSGAASDAGSKSSRSGPSGHEDNEHQDQQPMTRAATSPHEPHDTDAVRVKIPYVCMICGAVLAIAATGFLGSVVTLLVLPSCLRGQDDGEAKSTGAAIPPCVPQPAKPQATLGTDVDCRNHIGVVQPIRDGSTLYICGTNARAPTDWQVQAADLTLVPAANQVPMVGTNVSEQAQGRCPYYIHQSSESLWLDDAPSSGSSSVVALTVLSTGQYGYYRYGVPTLRGLRLSSTDSTAVQKPKLVGAYSTAKHAYFVFREEGIERKACGARDVSTVARVCKVRDVVECTWPRYAWCLGLTRLKGIVGGASSLTCFGGSMVMMLAANEIGTSANNPDPWTSLMKTRLRCVDDAAANFSFDEIYAFHWVPDLENGVLFGAFVSVTAAHYDSAVCAFLERDVERVYVNGTFYELMKGDSFTLSRPLHHTLVPPMRPGIICPPGPRTLSPADTLFWTTHPLVIETPRQRHNRTFYAHAGAAFRSLVAFVLNETWGAWVVCYVSTEEGALLKIAEKIPAVGQVPAPARLVDTFKTTTEPVRKMLVSLKAYENQAYEPQQQMHVAEQQAHWGVTNPELSAKHGSSNWTHSQPSKSSSMWTTDGCRNYIREVQPIRDGSTLYVCGTNSRSPTDWQVSATDLTLVPEQERVVLDGNNETGKAEGRCSYLADHMNPSLWLDDAPSPGNSTVVAMWRFKDGRSAIYRSAVPNVDPNTPGYPFLLTDPADAAKFSGVDATHGALLIVIAAAEGVSALSLGSHVYFVYREEAVERLACGRRVASAIARVCKNDLGGDPGVRSRASRWTSFMKVRLVCTDRLEKRQSVKGSFTYDEIVATYLLPDLEGGLLFGSFVTYIHGFPFSAVCAFRLEDIERAFNGTSFFQLSLSRDSLSKVVTPDSATYPGTGSACVPDSRTLPPTGPDFLASHPLLAVPPDQRHGRHFFSFRGVSFSSVAVLVLEEPPDYWIVCYVATRLWTGLVMKVAEKIESSGNPWGPAQVVDEFNTTTELIEKMLVSKKHRSLYVFTYSGVRQYRVDACEERHLDCEACVRDPPGATTSRRC</sequence>
<organism evidence="1 2">
    <name type="scientific">Hyalomma asiaticum</name>
    <name type="common">Tick</name>
    <dbReference type="NCBI Taxonomy" id="266040"/>
    <lineage>
        <taxon>Eukaryota</taxon>
        <taxon>Metazoa</taxon>
        <taxon>Ecdysozoa</taxon>
        <taxon>Arthropoda</taxon>
        <taxon>Chelicerata</taxon>
        <taxon>Arachnida</taxon>
        <taxon>Acari</taxon>
        <taxon>Parasitiformes</taxon>
        <taxon>Ixodida</taxon>
        <taxon>Ixodoidea</taxon>
        <taxon>Ixodidae</taxon>
        <taxon>Hyalomminae</taxon>
        <taxon>Hyalomma</taxon>
    </lineage>
</organism>
<gene>
    <name evidence="1" type="ORF">HPB50_015593</name>
</gene>
<dbReference type="Proteomes" id="UP000821845">
    <property type="component" value="Chromosome 2"/>
</dbReference>
<name>A0ACB7SWJ9_HYAAI</name>
<keyword evidence="2" id="KW-1185">Reference proteome</keyword>
<comment type="caution">
    <text evidence="1">The sequence shown here is derived from an EMBL/GenBank/DDBJ whole genome shotgun (WGS) entry which is preliminary data.</text>
</comment>
<accession>A0ACB7SWJ9</accession>
<evidence type="ECO:0000313" key="2">
    <source>
        <dbReference type="Proteomes" id="UP000821845"/>
    </source>
</evidence>
<protein>
    <submittedName>
        <fullName evidence="1">Uncharacterized protein</fullName>
    </submittedName>
</protein>
<evidence type="ECO:0000313" key="1">
    <source>
        <dbReference type="EMBL" id="KAH6939005.1"/>
    </source>
</evidence>
<dbReference type="EMBL" id="CM023482">
    <property type="protein sequence ID" value="KAH6939005.1"/>
    <property type="molecule type" value="Genomic_DNA"/>
</dbReference>